<dbReference type="PATRIC" id="fig|1129794.4.peg.3201"/>
<dbReference type="OrthoDB" id="9768185at2"/>
<dbReference type="RefSeq" id="WP_007641561.1">
    <property type="nucleotide sequence ID" value="NC_020514.1"/>
</dbReference>
<dbReference type="InterPro" id="IPR011053">
    <property type="entry name" value="Single_hybrid_motif"/>
</dbReference>
<feature type="domain" description="CzcB-like barrel-sandwich hybrid" evidence="2">
    <location>
        <begin position="60"/>
        <end position="130"/>
    </location>
</feature>
<dbReference type="KEGG" id="gps:C427_3219"/>
<dbReference type="HOGENOM" id="CLU_018816_13_0_6"/>
<dbReference type="AlphaFoldDB" id="K7AAZ0"/>
<reference evidence="4 5" key="1">
    <citation type="journal article" date="2013" name="Genome Announc.">
        <title>Complete Genome Sequence of Glaciecola psychrophila Strain 170T.</title>
        <authorList>
            <person name="Yin J."/>
            <person name="Chen J."/>
            <person name="Liu G."/>
            <person name="Yu Y."/>
            <person name="Song L."/>
            <person name="Wang X."/>
            <person name="Qu X."/>
        </authorList>
    </citation>
    <scope>NUCLEOTIDE SEQUENCE [LARGE SCALE GENOMIC DNA]</scope>
    <source>
        <strain evidence="4 5">170</strain>
    </source>
</reference>
<keyword evidence="1" id="KW-0813">Transport</keyword>
<feature type="domain" description="CzcB-like C-terminal circularly permuted SH3-like" evidence="3">
    <location>
        <begin position="213"/>
        <end position="272"/>
    </location>
</feature>
<gene>
    <name evidence="4" type="ORF">C427_3219</name>
</gene>
<dbReference type="GO" id="GO:0030288">
    <property type="term" value="C:outer membrane-bounded periplasmic space"/>
    <property type="evidence" value="ECO:0007669"/>
    <property type="project" value="TreeGrafter"/>
</dbReference>
<dbReference type="PANTHER" id="PTHR30097">
    <property type="entry name" value="CATION EFFLUX SYSTEM PROTEIN CUSB"/>
    <property type="match status" value="1"/>
</dbReference>
<dbReference type="Proteomes" id="UP000011864">
    <property type="component" value="Chromosome"/>
</dbReference>
<dbReference type="CDD" id="cd06850">
    <property type="entry name" value="biotinyl_domain"/>
    <property type="match status" value="1"/>
</dbReference>
<dbReference type="Pfam" id="PF25973">
    <property type="entry name" value="BSH_CzcB"/>
    <property type="match status" value="1"/>
</dbReference>
<dbReference type="Pfam" id="PF25975">
    <property type="entry name" value="CzcB_C"/>
    <property type="match status" value="1"/>
</dbReference>
<evidence type="ECO:0000313" key="4">
    <source>
        <dbReference type="EMBL" id="AGH45328.1"/>
    </source>
</evidence>
<dbReference type="InterPro" id="IPR058649">
    <property type="entry name" value="CzcB_C"/>
</dbReference>
<dbReference type="STRING" id="1129794.C427_3219"/>
<evidence type="ECO:0000259" key="2">
    <source>
        <dbReference type="Pfam" id="PF25973"/>
    </source>
</evidence>
<proteinExistence type="predicted"/>
<dbReference type="InterPro" id="IPR051909">
    <property type="entry name" value="MFP_Cation_Efflux"/>
</dbReference>
<protein>
    <submittedName>
        <fullName evidence="4">Biotin/lipoyl attachment</fullName>
    </submittedName>
</protein>
<dbReference type="Gene3D" id="2.40.50.100">
    <property type="match status" value="1"/>
</dbReference>
<evidence type="ECO:0000259" key="3">
    <source>
        <dbReference type="Pfam" id="PF25975"/>
    </source>
</evidence>
<dbReference type="eggNOG" id="COG0845">
    <property type="taxonomic scope" value="Bacteria"/>
</dbReference>
<dbReference type="InterPro" id="IPR058647">
    <property type="entry name" value="BSH_CzcB-like"/>
</dbReference>
<dbReference type="SUPFAM" id="SSF51230">
    <property type="entry name" value="Single hybrid motif"/>
    <property type="match status" value="1"/>
</dbReference>
<dbReference type="EMBL" id="CP003837">
    <property type="protein sequence ID" value="AGH45328.1"/>
    <property type="molecule type" value="Genomic_DNA"/>
</dbReference>
<dbReference type="GO" id="GO:0046914">
    <property type="term" value="F:transition metal ion binding"/>
    <property type="evidence" value="ECO:0007669"/>
    <property type="project" value="TreeGrafter"/>
</dbReference>
<evidence type="ECO:0000256" key="1">
    <source>
        <dbReference type="ARBA" id="ARBA00022448"/>
    </source>
</evidence>
<keyword evidence="5" id="KW-1185">Reference proteome</keyword>
<dbReference type="Gene3D" id="2.40.420.20">
    <property type="match status" value="1"/>
</dbReference>
<dbReference type="GO" id="GO:0015679">
    <property type="term" value="P:plasma membrane copper ion transport"/>
    <property type="evidence" value="ECO:0007669"/>
    <property type="project" value="TreeGrafter"/>
</dbReference>
<organism evidence="4 5">
    <name type="scientific">Paraglaciecola psychrophila 170</name>
    <dbReference type="NCBI Taxonomy" id="1129794"/>
    <lineage>
        <taxon>Bacteria</taxon>
        <taxon>Pseudomonadati</taxon>
        <taxon>Pseudomonadota</taxon>
        <taxon>Gammaproteobacteria</taxon>
        <taxon>Alteromonadales</taxon>
        <taxon>Alteromonadaceae</taxon>
        <taxon>Paraglaciecola</taxon>
    </lineage>
</organism>
<dbReference type="GO" id="GO:0060003">
    <property type="term" value="P:copper ion export"/>
    <property type="evidence" value="ECO:0007669"/>
    <property type="project" value="TreeGrafter"/>
</dbReference>
<accession>K7AAZ0</accession>
<dbReference type="PANTHER" id="PTHR30097:SF4">
    <property type="entry name" value="SLR6042 PROTEIN"/>
    <property type="match status" value="1"/>
</dbReference>
<sequence>MLSLPCLTVAGEDNHAAEVAVITDNMASASGIETVAVSAGQLHIMATIFGDVITDPASLSHIRARFDGVVSDVTVNLGDKVKRGDTLAMVESNESLKRYQVSSPFAGTIIGRHANAGELSNGQILFSIANYDDVWAQLKIFPNQRAAIKAGQKVWLSNADFVQESSISHTVPSSEGKPYTLAFVKLNNTDGNWPVGALTKARVRTATTDTSLLIPKSAIQKFEGQPVVFVKKGNQYHARRISLGLADDTNIEVLQGLENGELIVSQNSYLIKADLEKSEASHDH</sequence>
<name>K7AAZ0_9ALTE</name>
<evidence type="ECO:0000313" key="5">
    <source>
        <dbReference type="Proteomes" id="UP000011864"/>
    </source>
</evidence>